<evidence type="ECO:0000259" key="6">
    <source>
        <dbReference type="Pfam" id="PF12698"/>
    </source>
</evidence>
<evidence type="ECO:0000313" key="7">
    <source>
        <dbReference type="EMBL" id="KSU85921.1"/>
    </source>
</evidence>
<feature type="transmembrane region" description="Helical" evidence="5">
    <location>
        <begin position="244"/>
        <end position="262"/>
    </location>
</feature>
<dbReference type="InterPro" id="IPR051328">
    <property type="entry name" value="T7SS_ABC-Transporter"/>
</dbReference>
<feature type="transmembrane region" description="Helical" evidence="5">
    <location>
        <begin position="305"/>
        <end position="324"/>
    </location>
</feature>
<evidence type="ECO:0000256" key="4">
    <source>
        <dbReference type="ARBA" id="ARBA00023136"/>
    </source>
</evidence>
<dbReference type="InterPro" id="IPR013525">
    <property type="entry name" value="ABC2_TM"/>
</dbReference>
<keyword evidence="3 5" id="KW-1133">Transmembrane helix</keyword>
<dbReference type="AlphaFoldDB" id="A0A0V8JG59"/>
<evidence type="ECO:0000256" key="2">
    <source>
        <dbReference type="ARBA" id="ARBA00022692"/>
    </source>
</evidence>
<dbReference type="PANTHER" id="PTHR43077">
    <property type="entry name" value="TRANSPORT PERMEASE YVFS-RELATED"/>
    <property type="match status" value="1"/>
</dbReference>
<dbReference type="PANTHER" id="PTHR43077:SF5">
    <property type="entry name" value="PHAGE INFECTION PROTEIN"/>
    <property type="match status" value="1"/>
</dbReference>
<keyword evidence="8" id="KW-1185">Reference proteome</keyword>
<keyword evidence="4 5" id="KW-0472">Membrane</keyword>
<dbReference type="OrthoDB" id="2406134at2"/>
<dbReference type="RefSeq" id="WP_061971456.1">
    <property type="nucleotide sequence ID" value="NZ_FMAV01000001.1"/>
</dbReference>
<keyword evidence="2 5" id="KW-0812">Transmembrane</keyword>
<accession>A0A0V8JG59</accession>
<dbReference type="Pfam" id="PF12698">
    <property type="entry name" value="ABC2_membrane_3"/>
    <property type="match status" value="1"/>
</dbReference>
<name>A0A0V8JG59_9BACL</name>
<feature type="transmembrane region" description="Helical" evidence="5">
    <location>
        <begin position="361"/>
        <end position="381"/>
    </location>
</feature>
<dbReference type="Proteomes" id="UP000054099">
    <property type="component" value="Unassembled WGS sequence"/>
</dbReference>
<feature type="transmembrane region" description="Helical" evidence="5">
    <location>
        <begin position="206"/>
        <end position="224"/>
    </location>
</feature>
<dbReference type="GO" id="GO:0016020">
    <property type="term" value="C:membrane"/>
    <property type="evidence" value="ECO:0007669"/>
    <property type="project" value="UniProtKB-SubCell"/>
</dbReference>
<comment type="caution">
    <text evidence="7">The sequence shown here is derived from an EMBL/GenBank/DDBJ whole genome shotgun (WGS) entry which is preliminary data.</text>
</comment>
<reference evidence="7 8" key="1">
    <citation type="journal article" date="2014" name="Antonie Van Leeuwenhoek">
        <title>Fictibacillus enclensis sp. nov., isolated from marine sediment.</title>
        <authorList>
            <person name="Dastager S.G."/>
            <person name="Mawlankar R."/>
            <person name="Srinivasan K."/>
            <person name="Tang S.K."/>
            <person name="Lee J.C."/>
            <person name="Ramana V.V."/>
            <person name="Shouche Y.S."/>
        </authorList>
    </citation>
    <scope>NUCLEOTIDE SEQUENCE [LARGE SCALE GENOMIC DNA]</scope>
    <source>
        <strain evidence="7 8">NIO-1003</strain>
    </source>
</reference>
<organism evidence="7 8">
    <name type="scientific">Fictibacillus enclensis</name>
    <dbReference type="NCBI Taxonomy" id="1017270"/>
    <lineage>
        <taxon>Bacteria</taxon>
        <taxon>Bacillati</taxon>
        <taxon>Bacillota</taxon>
        <taxon>Bacilli</taxon>
        <taxon>Bacillales</taxon>
        <taxon>Fictibacillaceae</taxon>
        <taxon>Fictibacillus</taxon>
    </lineage>
</organism>
<feature type="domain" description="ABC-2 type transporter transmembrane" evidence="6">
    <location>
        <begin position="7"/>
        <end position="379"/>
    </location>
</feature>
<evidence type="ECO:0000256" key="5">
    <source>
        <dbReference type="SAM" id="Phobius"/>
    </source>
</evidence>
<dbReference type="GO" id="GO:0140359">
    <property type="term" value="F:ABC-type transporter activity"/>
    <property type="evidence" value="ECO:0007669"/>
    <property type="project" value="InterPro"/>
</dbReference>
<comment type="subcellular location">
    <subcellularLocation>
        <location evidence="1">Membrane</location>
        <topology evidence="1">Multi-pass membrane protein</topology>
    </subcellularLocation>
</comment>
<gene>
    <name evidence="7" type="ORF">AS030_02485</name>
</gene>
<evidence type="ECO:0000313" key="8">
    <source>
        <dbReference type="Proteomes" id="UP000054099"/>
    </source>
</evidence>
<dbReference type="EMBL" id="LNQN01000001">
    <property type="protein sequence ID" value="KSU85921.1"/>
    <property type="molecule type" value="Genomic_DNA"/>
</dbReference>
<protein>
    <submittedName>
        <fullName evidence="7">Phage infection protein</fullName>
    </submittedName>
</protein>
<dbReference type="Gene3D" id="3.40.1710.10">
    <property type="entry name" value="abc type-2 transporter like domain"/>
    <property type="match status" value="1"/>
</dbReference>
<evidence type="ECO:0000256" key="3">
    <source>
        <dbReference type="ARBA" id="ARBA00022989"/>
    </source>
</evidence>
<evidence type="ECO:0000256" key="1">
    <source>
        <dbReference type="ARBA" id="ARBA00004141"/>
    </source>
</evidence>
<sequence>MLKNKLLLWSPIITLAVGLLFSLASLPSIHPVPRELPIALVNEDEGAVLPDKSNINMGDQVTAMSKKAFSQKEGQQPVKWVKLNEKSKAMKGMNEREYYGALILPKDFSKNLVSLQTASPSSPKLQILVNQGMNSSASAMASQLLNGVVDQINGKVREQIISGLKQKKDPLSIDTVSVLATPIKKETMNVNAFGTHSANGNSPVSLFQPLWMGSLVGAVLLFVVMKKTVFISRKEKFQFITKQFLVGIFLAALSGWGITWFADGILELDIPSKMDTAIFLSMAYLSFLLMMLAVVSWIGMKGFPLFALLLFFGAPLLSMAPEIMPEFYQNWIYPWLPMRYMTDGLRDLFFFGNGLSWDQSVQVLCGIGITSLVLLLLSALIQNEKQKIPADAEEKVSVS</sequence>
<feature type="transmembrane region" description="Helical" evidence="5">
    <location>
        <begin position="277"/>
        <end position="298"/>
    </location>
</feature>
<proteinExistence type="predicted"/>